<feature type="coiled-coil region" evidence="1">
    <location>
        <begin position="25"/>
        <end position="68"/>
    </location>
</feature>
<dbReference type="InterPro" id="IPR037201">
    <property type="entry name" value="CacyBP_N"/>
</dbReference>
<protein>
    <recommendedName>
        <fullName evidence="2">Siah interacting protein N-terminal domain-containing protein</fullName>
    </recommendedName>
</protein>
<accession>A0A7R9F6G7</accession>
<evidence type="ECO:0000256" key="1">
    <source>
        <dbReference type="SAM" id="Coils"/>
    </source>
</evidence>
<dbReference type="SUPFAM" id="SSF140106">
    <property type="entry name" value="Calcyclin-binding protein-like"/>
    <property type="match status" value="1"/>
</dbReference>
<sequence>MMIINWKHLKEKGREEEAKKRDRERKKLQLDVEELNKFLVAAQRQRVKEYLISQIKSLQTEIASLKQASQHDAFCNIKFSASNKPSCYEVKLNNYDSTSHDALLMATEMKLRKEGKRDSAAIVKELCFASPKRGTTIKKGRKFLHQKLA</sequence>
<feature type="domain" description="Siah interacting protein N-terminal" evidence="2">
    <location>
        <begin position="27"/>
        <end position="91"/>
    </location>
</feature>
<organism evidence="3">
    <name type="scientific">Timema bartmani</name>
    <dbReference type="NCBI Taxonomy" id="61472"/>
    <lineage>
        <taxon>Eukaryota</taxon>
        <taxon>Metazoa</taxon>
        <taxon>Ecdysozoa</taxon>
        <taxon>Arthropoda</taxon>
        <taxon>Hexapoda</taxon>
        <taxon>Insecta</taxon>
        <taxon>Pterygota</taxon>
        <taxon>Neoptera</taxon>
        <taxon>Polyneoptera</taxon>
        <taxon>Phasmatodea</taxon>
        <taxon>Timematodea</taxon>
        <taxon>Timematoidea</taxon>
        <taxon>Timematidae</taxon>
        <taxon>Timema</taxon>
    </lineage>
</organism>
<dbReference type="Gene3D" id="4.10.860.10">
    <property type="entry name" value="UVR domain"/>
    <property type="match status" value="1"/>
</dbReference>
<dbReference type="EMBL" id="OD569281">
    <property type="protein sequence ID" value="CAD7447827.1"/>
    <property type="molecule type" value="Genomic_DNA"/>
</dbReference>
<name>A0A7R9F6G7_9NEOP</name>
<evidence type="ECO:0000259" key="2">
    <source>
        <dbReference type="Pfam" id="PF09032"/>
    </source>
</evidence>
<evidence type="ECO:0000313" key="3">
    <source>
        <dbReference type="EMBL" id="CAD7447827.1"/>
    </source>
</evidence>
<dbReference type="InterPro" id="IPR015120">
    <property type="entry name" value="Siah-Interact_N"/>
</dbReference>
<gene>
    <name evidence="3" type="ORF">TBIB3V08_LOCUS10129</name>
</gene>
<reference evidence="3" key="1">
    <citation type="submission" date="2020-11" db="EMBL/GenBank/DDBJ databases">
        <authorList>
            <person name="Tran Van P."/>
        </authorList>
    </citation>
    <scope>NUCLEOTIDE SEQUENCE</scope>
</reference>
<keyword evidence="1" id="KW-0175">Coiled coil</keyword>
<dbReference type="AlphaFoldDB" id="A0A7R9F6G7"/>
<proteinExistence type="predicted"/>
<dbReference type="Pfam" id="PF09032">
    <property type="entry name" value="Siah-Interact_N"/>
    <property type="match status" value="1"/>
</dbReference>